<evidence type="ECO:0000313" key="2">
    <source>
        <dbReference type="EMBL" id="EGZ28814.1"/>
    </source>
</evidence>
<dbReference type="InParanoid" id="G4YIZ2"/>
<gene>
    <name evidence="2" type="ORF">PHYSODRAFT_389324</name>
</gene>
<sequence length="221" mass="21932">SASVCTTTVSSGDAAVGINIVTDTSCSAGGLGCIDNVCRYCKTTDTPQSSHLNTCPTISAATTAPATISKLCSATVSDGDAAVGISIITDATCASGGLGCIDSVCRYCKTKSTDQSAHLGSCSDYSSTSTTAPTVTTTPAVTTSAPATTSPAVATSAPATTTASGTTTYSIPLDCYQTVSSGDKSVGLDILTDIRCGDGGVGCVDSVCRFCKRFETAQSQS</sequence>
<dbReference type="EMBL" id="JH159151">
    <property type="protein sequence ID" value="EGZ28814.1"/>
    <property type="molecule type" value="Genomic_DNA"/>
</dbReference>
<protein>
    <submittedName>
        <fullName evidence="2">Uncharacterized protein</fullName>
    </submittedName>
</protein>
<name>G4YIZ2_PHYSP</name>
<dbReference type="KEGG" id="psoj:PHYSODRAFT_389324"/>
<dbReference type="GeneID" id="20651035"/>
<keyword evidence="3" id="KW-1185">Reference proteome</keyword>
<proteinExistence type="predicted"/>
<evidence type="ECO:0000313" key="3">
    <source>
        <dbReference type="Proteomes" id="UP000002640"/>
    </source>
</evidence>
<reference evidence="2 3" key="1">
    <citation type="journal article" date="2006" name="Science">
        <title>Phytophthora genome sequences uncover evolutionary origins and mechanisms of pathogenesis.</title>
        <authorList>
            <person name="Tyler B.M."/>
            <person name="Tripathy S."/>
            <person name="Zhang X."/>
            <person name="Dehal P."/>
            <person name="Jiang R.H."/>
            <person name="Aerts A."/>
            <person name="Arredondo F.D."/>
            <person name="Baxter L."/>
            <person name="Bensasson D."/>
            <person name="Beynon J.L."/>
            <person name="Chapman J."/>
            <person name="Damasceno C.M."/>
            <person name="Dorrance A.E."/>
            <person name="Dou D."/>
            <person name="Dickerman A.W."/>
            <person name="Dubchak I.L."/>
            <person name="Garbelotto M."/>
            <person name="Gijzen M."/>
            <person name="Gordon S.G."/>
            <person name="Govers F."/>
            <person name="Grunwald N.J."/>
            <person name="Huang W."/>
            <person name="Ivors K.L."/>
            <person name="Jones R.W."/>
            <person name="Kamoun S."/>
            <person name="Krampis K."/>
            <person name="Lamour K.H."/>
            <person name="Lee M.K."/>
            <person name="McDonald W.H."/>
            <person name="Medina M."/>
            <person name="Meijer H.J."/>
            <person name="Nordberg E.K."/>
            <person name="Maclean D.J."/>
            <person name="Ospina-Giraldo M.D."/>
            <person name="Morris P.F."/>
            <person name="Phuntumart V."/>
            <person name="Putnam N.H."/>
            <person name="Rash S."/>
            <person name="Rose J.K."/>
            <person name="Sakihama Y."/>
            <person name="Salamov A.A."/>
            <person name="Savidor A."/>
            <person name="Scheuring C.F."/>
            <person name="Smith B.M."/>
            <person name="Sobral B.W."/>
            <person name="Terry A."/>
            <person name="Torto-Alalibo T.A."/>
            <person name="Win J."/>
            <person name="Xu Z."/>
            <person name="Zhang H."/>
            <person name="Grigoriev I.V."/>
            <person name="Rokhsar D.S."/>
            <person name="Boore J.L."/>
        </authorList>
    </citation>
    <scope>NUCLEOTIDE SEQUENCE [LARGE SCALE GENOMIC DNA]</scope>
    <source>
        <strain evidence="2 3">P6497</strain>
    </source>
</reference>
<dbReference type="AlphaFoldDB" id="G4YIZ2"/>
<dbReference type="RefSeq" id="XP_009516089.1">
    <property type="nucleotide sequence ID" value="XM_009517794.1"/>
</dbReference>
<feature type="region of interest" description="Disordered" evidence="1">
    <location>
        <begin position="115"/>
        <end position="165"/>
    </location>
</feature>
<feature type="non-terminal residue" evidence="2">
    <location>
        <position position="221"/>
    </location>
</feature>
<dbReference type="STRING" id="1094619.G4YIZ2"/>
<organism evidence="2 3">
    <name type="scientific">Phytophthora sojae (strain P6497)</name>
    <name type="common">Soybean stem and root rot agent</name>
    <name type="synonym">Phytophthora megasperma f. sp. glycines</name>
    <dbReference type="NCBI Taxonomy" id="1094619"/>
    <lineage>
        <taxon>Eukaryota</taxon>
        <taxon>Sar</taxon>
        <taxon>Stramenopiles</taxon>
        <taxon>Oomycota</taxon>
        <taxon>Peronosporomycetes</taxon>
        <taxon>Peronosporales</taxon>
        <taxon>Peronosporaceae</taxon>
        <taxon>Phytophthora</taxon>
    </lineage>
</organism>
<accession>G4YIZ2</accession>
<dbReference type="OMA" id="CKVPETT"/>
<dbReference type="Proteomes" id="UP000002640">
    <property type="component" value="Unassembled WGS sequence"/>
</dbReference>
<feature type="compositionally biased region" description="Low complexity" evidence="1">
    <location>
        <begin position="126"/>
        <end position="165"/>
    </location>
</feature>
<feature type="non-terminal residue" evidence="2">
    <location>
        <position position="1"/>
    </location>
</feature>
<evidence type="ECO:0000256" key="1">
    <source>
        <dbReference type="SAM" id="MobiDB-lite"/>
    </source>
</evidence>